<proteinExistence type="predicted"/>
<accession>A0A484MKN3</accession>
<sequence length="79" mass="9313">MTMMAMGGYPSFLQRHDDSALGFEWWILVTYRKSTLQRDYWLSDVLMSQALHEAGYTRDSLILLDDFIKGRVQLYVKTM</sequence>
<evidence type="ECO:0000313" key="1">
    <source>
        <dbReference type="EMBL" id="VFQ89531.1"/>
    </source>
</evidence>
<dbReference type="Proteomes" id="UP000595140">
    <property type="component" value="Unassembled WGS sequence"/>
</dbReference>
<reference evidence="1 2" key="1">
    <citation type="submission" date="2018-04" db="EMBL/GenBank/DDBJ databases">
        <authorList>
            <person name="Vogel A."/>
        </authorList>
    </citation>
    <scope>NUCLEOTIDE SEQUENCE [LARGE SCALE GENOMIC DNA]</scope>
</reference>
<keyword evidence="2" id="KW-1185">Reference proteome</keyword>
<dbReference type="AlphaFoldDB" id="A0A484MKN3"/>
<dbReference type="EMBL" id="OOIL02003813">
    <property type="protein sequence ID" value="VFQ89531.1"/>
    <property type="molecule type" value="Genomic_DNA"/>
</dbReference>
<organism evidence="1 2">
    <name type="scientific">Cuscuta campestris</name>
    <dbReference type="NCBI Taxonomy" id="132261"/>
    <lineage>
        <taxon>Eukaryota</taxon>
        <taxon>Viridiplantae</taxon>
        <taxon>Streptophyta</taxon>
        <taxon>Embryophyta</taxon>
        <taxon>Tracheophyta</taxon>
        <taxon>Spermatophyta</taxon>
        <taxon>Magnoliopsida</taxon>
        <taxon>eudicotyledons</taxon>
        <taxon>Gunneridae</taxon>
        <taxon>Pentapetalae</taxon>
        <taxon>asterids</taxon>
        <taxon>lamiids</taxon>
        <taxon>Solanales</taxon>
        <taxon>Convolvulaceae</taxon>
        <taxon>Cuscuteae</taxon>
        <taxon>Cuscuta</taxon>
        <taxon>Cuscuta subgen. Grammica</taxon>
        <taxon>Cuscuta sect. Cleistogrammica</taxon>
    </lineage>
</organism>
<gene>
    <name evidence="1" type="ORF">CCAM_LOCUS31307</name>
</gene>
<evidence type="ECO:0000313" key="2">
    <source>
        <dbReference type="Proteomes" id="UP000595140"/>
    </source>
</evidence>
<name>A0A484MKN3_9ASTE</name>
<protein>
    <submittedName>
        <fullName evidence="1">Uncharacterized protein</fullName>
    </submittedName>
</protein>